<dbReference type="InterPro" id="IPR016032">
    <property type="entry name" value="Sig_transdc_resp-reg_C-effctor"/>
</dbReference>
<gene>
    <name evidence="11" type="ORF">AM1BK_13540</name>
</gene>
<evidence type="ECO:0000313" key="11">
    <source>
        <dbReference type="EMBL" id="GHH97811.1"/>
    </source>
</evidence>
<dbReference type="InterPro" id="IPR011006">
    <property type="entry name" value="CheY-like_superfamily"/>
</dbReference>
<evidence type="ECO:0000256" key="2">
    <source>
        <dbReference type="ARBA" id="ARBA00022553"/>
    </source>
</evidence>
<dbReference type="SMART" id="SM00448">
    <property type="entry name" value="REC"/>
    <property type="match status" value="1"/>
</dbReference>
<dbReference type="Pfam" id="PF00486">
    <property type="entry name" value="Trans_reg_C"/>
    <property type="match status" value="1"/>
</dbReference>
<proteinExistence type="predicted"/>
<comment type="subcellular location">
    <subcellularLocation>
        <location evidence="1">Cytoplasm</location>
    </subcellularLocation>
</comment>
<keyword evidence="6" id="KW-0804">Transcription</keyword>
<evidence type="ECO:0000256" key="4">
    <source>
        <dbReference type="ARBA" id="ARBA00023015"/>
    </source>
</evidence>
<organism evidence="11 12">
    <name type="scientific">Neobacillus kokaensis</name>
    <dbReference type="NCBI Taxonomy" id="2759023"/>
    <lineage>
        <taxon>Bacteria</taxon>
        <taxon>Bacillati</taxon>
        <taxon>Bacillota</taxon>
        <taxon>Bacilli</taxon>
        <taxon>Bacillales</taxon>
        <taxon>Bacillaceae</taxon>
        <taxon>Neobacillus</taxon>
    </lineage>
</organism>
<evidence type="ECO:0000256" key="1">
    <source>
        <dbReference type="ARBA" id="ARBA00004496"/>
    </source>
</evidence>
<evidence type="ECO:0000256" key="8">
    <source>
        <dbReference type="PROSITE-ProRule" id="PRU01091"/>
    </source>
</evidence>
<dbReference type="PANTHER" id="PTHR48111:SF1">
    <property type="entry name" value="TWO-COMPONENT RESPONSE REGULATOR ORR33"/>
    <property type="match status" value="1"/>
</dbReference>
<keyword evidence="12" id="KW-1185">Reference proteome</keyword>
<name>A0ABQ3N8X6_9BACI</name>
<dbReference type="Gene3D" id="3.40.50.2300">
    <property type="match status" value="1"/>
</dbReference>
<dbReference type="CDD" id="cd00383">
    <property type="entry name" value="trans_reg_C"/>
    <property type="match status" value="1"/>
</dbReference>
<evidence type="ECO:0000256" key="3">
    <source>
        <dbReference type="ARBA" id="ARBA00023012"/>
    </source>
</evidence>
<keyword evidence="2 7" id="KW-0597">Phosphoprotein</keyword>
<dbReference type="InterPro" id="IPR039420">
    <property type="entry name" value="WalR-like"/>
</dbReference>
<dbReference type="RefSeq" id="WP_191271034.1">
    <property type="nucleotide sequence ID" value="NZ_BNDS01000004.1"/>
</dbReference>
<evidence type="ECO:0000256" key="5">
    <source>
        <dbReference type="ARBA" id="ARBA00023125"/>
    </source>
</evidence>
<feature type="modified residue" description="4-aspartylphosphate" evidence="7">
    <location>
        <position position="51"/>
    </location>
</feature>
<feature type="DNA-binding region" description="OmpR/PhoB-type" evidence="8">
    <location>
        <begin position="126"/>
        <end position="227"/>
    </location>
</feature>
<protein>
    <submittedName>
        <fullName evidence="11">DNA-binding response regulator</fullName>
    </submittedName>
</protein>
<dbReference type="SMART" id="SM00862">
    <property type="entry name" value="Trans_reg_C"/>
    <property type="match status" value="1"/>
</dbReference>
<evidence type="ECO:0000259" key="10">
    <source>
        <dbReference type="PROSITE" id="PS51755"/>
    </source>
</evidence>
<keyword evidence="4" id="KW-0805">Transcription regulation</keyword>
<dbReference type="PROSITE" id="PS51755">
    <property type="entry name" value="OMPR_PHOB"/>
    <property type="match status" value="1"/>
</dbReference>
<evidence type="ECO:0000256" key="7">
    <source>
        <dbReference type="PROSITE-ProRule" id="PRU00169"/>
    </source>
</evidence>
<dbReference type="Gene3D" id="6.10.250.690">
    <property type="match status" value="1"/>
</dbReference>
<dbReference type="SUPFAM" id="SSF46894">
    <property type="entry name" value="C-terminal effector domain of the bipartite response regulators"/>
    <property type="match status" value="1"/>
</dbReference>
<dbReference type="PROSITE" id="PS50110">
    <property type="entry name" value="RESPONSE_REGULATORY"/>
    <property type="match status" value="1"/>
</dbReference>
<feature type="domain" description="Response regulatory" evidence="9">
    <location>
        <begin position="2"/>
        <end position="115"/>
    </location>
</feature>
<evidence type="ECO:0000256" key="6">
    <source>
        <dbReference type="ARBA" id="ARBA00023163"/>
    </source>
</evidence>
<dbReference type="EMBL" id="BNDS01000004">
    <property type="protein sequence ID" value="GHH97811.1"/>
    <property type="molecule type" value="Genomic_DNA"/>
</dbReference>
<evidence type="ECO:0000313" key="12">
    <source>
        <dbReference type="Proteomes" id="UP000637074"/>
    </source>
</evidence>
<dbReference type="SUPFAM" id="SSF52172">
    <property type="entry name" value="CheY-like"/>
    <property type="match status" value="1"/>
</dbReference>
<dbReference type="InterPro" id="IPR036388">
    <property type="entry name" value="WH-like_DNA-bd_sf"/>
</dbReference>
<sequence length="245" mass="27859">MKILIIEKEDTSRDILKARFLNEGWGVLTSSDGLEALQKVKTFKVDLVILDPMVPKLPSDVICKEIRKITTVPILVISSRSNEEDIVNALNLGADDYIIKPFRINEVLARIKALLRRLEMFAKKTQHVVCFNQNTLIINFETQEVLVDGRAVQLTSTEFKILQAFAQKPGKVFSRQDLSYIVQGYRFLGDARTMDAHIKNLRKKLEKNPRTPKYIVTKTGAGYKFNCVQDHAPLIDSPELLIETS</sequence>
<dbReference type="InterPro" id="IPR001867">
    <property type="entry name" value="OmpR/PhoB-type_DNA-bd"/>
</dbReference>
<feature type="domain" description="OmpR/PhoB-type" evidence="10">
    <location>
        <begin position="126"/>
        <end position="227"/>
    </location>
</feature>
<evidence type="ECO:0000259" key="9">
    <source>
        <dbReference type="PROSITE" id="PS50110"/>
    </source>
</evidence>
<dbReference type="PANTHER" id="PTHR48111">
    <property type="entry name" value="REGULATOR OF RPOS"/>
    <property type="match status" value="1"/>
</dbReference>
<dbReference type="Proteomes" id="UP000637074">
    <property type="component" value="Unassembled WGS sequence"/>
</dbReference>
<dbReference type="Gene3D" id="1.10.10.10">
    <property type="entry name" value="Winged helix-like DNA-binding domain superfamily/Winged helix DNA-binding domain"/>
    <property type="match status" value="1"/>
</dbReference>
<accession>A0ABQ3N8X6</accession>
<reference evidence="11 12" key="1">
    <citation type="journal article" date="2022" name="Int. J. Syst. Evol. Microbiol.">
        <title>Neobacillus kokaensis sp. nov., isolated from soil.</title>
        <authorList>
            <person name="Yuki K."/>
            <person name="Matsubara H."/>
            <person name="Yamaguchi S."/>
        </authorList>
    </citation>
    <scope>NUCLEOTIDE SEQUENCE [LARGE SCALE GENOMIC DNA]</scope>
    <source>
        <strain evidence="11 12">LOB 377</strain>
    </source>
</reference>
<dbReference type="GO" id="GO:0003677">
    <property type="term" value="F:DNA binding"/>
    <property type="evidence" value="ECO:0007669"/>
    <property type="project" value="UniProtKB-KW"/>
</dbReference>
<keyword evidence="5 8" id="KW-0238">DNA-binding</keyword>
<keyword evidence="3" id="KW-0902">Two-component regulatory system</keyword>
<dbReference type="InterPro" id="IPR001789">
    <property type="entry name" value="Sig_transdc_resp-reg_receiver"/>
</dbReference>
<dbReference type="Pfam" id="PF00072">
    <property type="entry name" value="Response_reg"/>
    <property type="match status" value="1"/>
</dbReference>
<comment type="caution">
    <text evidence="11">The sequence shown here is derived from an EMBL/GenBank/DDBJ whole genome shotgun (WGS) entry which is preliminary data.</text>
</comment>